<keyword evidence="1" id="KW-0175">Coiled coil</keyword>
<dbReference type="OrthoDB" id="557295at2759"/>
<evidence type="ECO:0000313" key="4">
    <source>
        <dbReference type="Proteomes" id="UP000006906"/>
    </source>
</evidence>
<evidence type="ECO:0000256" key="1">
    <source>
        <dbReference type="SAM" id="Coils"/>
    </source>
</evidence>
<name>A0A2K3DZT6_CHLRE</name>
<gene>
    <name evidence="3" type="ORF">CHLRE_03g209057v5</name>
</gene>
<dbReference type="GeneID" id="5725009"/>
<sequence>MVHYRASRAFSTASSLAESSEFVTRHAPAIKLMGSVLVGAIAATAYITSLLGKRDLALKEESTKQALADLAESTKRELALKEESTRRALALMEEAAQRALALKEESTQRALADLEERRQREVDEQRARVETLERVFGISYHSDWTGLREKINALKPTEPNKAVSGTGNGNGTGSAPGVGNGASAGLPQP</sequence>
<dbReference type="InParanoid" id="A0A2K3DZT6"/>
<reference evidence="3 4" key="1">
    <citation type="journal article" date="2007" name="Science">
        <title>The Chlamydomonas genome reveals the evolution of key animal and plant functions.</title>
        <authorList>
            <person name="Merchant S.S."/>
            <person name="Prochnik S.E."/>
            <person name="Vallon O."/>
            <person name="Harris E.H."/>
            <person name="Karpowicz S.J."/>
            <person name="Witman G.B."/>
            <person name="Terry A."/>
            <person name="Salamov A."/>
            <person name="Fritz-Laylin L.K."/>
            <person name="Marechal-Drouard L."/>
            <person name="Marshall W.F."/>
            <person name="Qu L.H."/>
            <person name="Nelson D.R."/>
            <person name="Sanderfoot A.A."/>
            <person name="Spalding M.H."/>
            <person name="Kapitonov V.V."/>
            <person name="Ren Q."/>
            <person name="Ferris P."/>
            <person name="Lindquist E."/>
            <person name="Shapiro H."/>
            <person name="Lucas S.M."/>
            <person name="Grimwood J."/>
            <person name="Schmutz J."/>
            <person name="Cardol P."/>
            <person name="Cerutti H."/>
            <person name="Chanfreau G."/>
            <person name="Chen C.L."/>
            <person name="Cognat V."/>
            <person name="Croft M.T."/>
            <person name="Dent R."/>
            <person name="Dutcher S."/>
            <person name="Fernandez E."/>
            <person name="Fukuzawa H."/>
            <person name="Gonzalez-Ballester D."/>
            <person name="Gonzalez-Halphen D."/>
            <person name="Hallmann A."/>
            <person name="Hanikenne M."/>
            <person name="Hippler M."/>
            <person name="Inwood W."/>
            <person name="Jabbari K."/>
            <person name="Kalanon M."/>
            <person name="Kuras R."/>
            <person name="Lefebvre P.A."/>
            <person name="Lemaire S.D."/>
            <person name="Lobanov A.V."/>
            <person name="Lohr M."/>
            <person name="Manuell A."/>
            <person name="Meier I."/>
            <person name="Mets L."/>
            <person name="Mittag M."/>
            <person name="Mittelmeier T."/>
            <person name="Moroney J.V."/>
            <person name="Moseley J."/>
            <person name="Napoli C."/>
            <person name="Nedelcu A.M."/>
            <person name="Niyogi K."/>
            <person name="Novoselov S.V."/>
            <person name="Paulsen I.T."/>
            <person name="Pazour G."/>
            <person name="Purton S."/>
            <person name="Ral J.P."/>
            <person name="Riano-Pachon D.M."/>
            <person name="Riekhof W."/>
            <person name="Rymarquis L."/>
            <person name="Schroda M."/>
            <person name="Stern D."/>
            <person name="Umen J."/>
            <person name="Willows R."/>
            <person name="Wilson N."/>
            <person name="Zimmer S.L."/>
            <person name="Allmer J."/>
            <person name="Balk J."/>
            <person name="Bisova K."/>
            <person name="Chen C.J."/>
            <person name="Elias M."/>
            <person name="Gendler K."/>
            <person name="Hauser C."/>
            <person name="Lamb M.R."/>
            <person name="Ledford H."/>
            <person name="Long J.C."/>
            <person name="Minagawa J."/>
            <person name="Page M.D."/>
            <person name="Pan J."/>
            <person name="Pootakham W."/>
            <person name="Roje S."/>
            <person name="Rose A."/>
            <person name="Stahlberg E."/>
            <person name="Terauchi A.M."/>
            <person name="Yang P."/>
            <person name="Ball S."/>
            <person name="Bowler C."/>
            <person name="Dieckmann C.L."/>
            <person name="Gladyshev V.N."/>
            <person name="Green P."/>
            <person name="Jorgensen R."/>
            <person name="Mayfield S."/>
            <person name="Mueller-Roeber B."/>
            <person name="Rajamani S."/>
            <person name="Sayre R.T."/>
            <person name="Brokstein P."/>
            <person name="Dubchak I."/>
            <person name="Goodstein D."/>
            <person name="Hornick L."/>
            <person name="Huang Y.W."/>
            <person name="Jhaveri J."/>
            <person name="Luo Y."/>
            <person name="Martinez D."/>
            <person name="Ngau W.C."/>
            <person name="Otillar B."/>
            <person name="Poliakov A."/>
            <person name="Porter A."/>
            <person name="Szajkowski L."/>
            <person name="Werner G."/>
            <person name="Zhou K."/>
            <person name="Grigoriev I.V."/>
            <person name="Rokhsar D.S."/>
            <person name="Grossman A.R."/>
        </authorList>
    </citation>
    <scope>NUCLEOTIDE SEQUENCE [LARGE SCALE GENOMIC DNA]</scope>
    <source>
        <strain evidence="4">CC-503</strain>
    </source>
</reference>
<evidence type="ECO:0000313" key="3">
    <source>
        <dbReference type="EMBL" id="PNW86052.1"/>
    </source>
</evidence>
<evidence type="ECO:0000256" key="2">
    <source>
        <dbReference type="SAM" id="MobiDB-lite"/>
    </source>
</evidence>
<dbReference type="EMBL" id="CM008964">
    <property type="protein sequence ID" value="PNW86052.1"/>
    <property type="molecule type" value="Genomic_DNA"/>
</dbReference>
<dbReference type="AlphaFoldDB" id="A0A2K3DZT6"/>
<dbReference type="PaxDb" id="3055-EDO98705"/>
<keyword evidence="4" id="KW-1185">Reference proteome</keyword>
<protein>
    <submittedName>
        <fullName evidence="3">Uncharacterized protein</fullName>
    </submittedName>
</protein>
<organism evidence="3 4">
    <name type="scientific">Chlamydomonas reinhardtii</name>
    <name type="common">Chlamydomonas smithii</name>
    <dbReference type="NCBI Taxonomy" id="3055"/>
    <lineage>
        <taxon>Eukaryota</taxon>
        <taxon>Viridiplantae</taxon>
        <taxon>Chlorophyta</taxon>
        <taxon>core chlorophytes</taxon>
        <taxon>Chlorophyceae</taxon>
        <taxon>CS clade</taxon>
        <taxon>Chlamydomonadales</taxon>
        <taxon>Chlamydomonadaceae</taxon>
        <taxon>Chlamydomonas</taxon>
    </lineage>
</organism>
<dbReference type="ExpressionAtlas" id="A0A2K3DZT6">
    <property type="expression patterns" value="baseline and differential"/>
</dbReference>
<feature type="coiled-coil region" evidence="1">
    <location>
        <begin position="104"/>
        <end position="135"/>
    </location>
</feature>
<feature type="compositionally biased region" description="Gly residues" evidence="2">
    <location>
        <begin position="166"/>
        <end position="182"/>
    </location>
</feature>
<dbReference type="KEGG" id="cre:CHLRE_03g209057v5"/>
<dbReference type="Gramene" id="PNW86052">
    <property type="protein sequence ID" value="PNW86052"/>
    <property type="gene ID" value="CHLRE_03g209057v5"/>
</dbReference>
<proteinExistence type="predicted"/>
<dbReference type="RefSeq" id="XP_001699459.2">
    <property type="nucleotide sequence ID" value="XM_001699407.3"/>
</dbReference>
<dbReference type="Proteomes" id="UP000006906">
    <property type="component" value="Chromosome 3"/>
</dbReference>
<feature type="region of interest" description="Disordered" evidence="2">
    <location>
        <begin position="155"/>
        <end position="189"/>
    </location>
</feature>
<accession>A0A2K3DZT6</accession>